<protein>
    <submittedName>
        <fullName evidence="1">Uncharacterized protein</fullName>
    </submittedName>
</protein>
<name>A0A6J5NL80_9CAUD</name>
<sequence>MNATKVITPTAPQDIKSINTMFSSIQTLMGNLYGRWLDEQGMEDIKEYANVIQTELDKCGFAEFKMISMKKKPFGFTFKINDTEAIYQLTITTTQYKWKRTQ</sequence>
<dbReference type="EMBL" id="LR796663">
    <property type="protein sequence ID" value="CAB4157678.1"/>
    <property type="molecule type" value="Genomic_DNA"/>
</dbReference>
<reference evidence="1" key="1">
    <citation type="submission" date="2020-04" db="EMBL/GenBank/DDBJ databases">
        <authorList>
            <person name="Chiriac C."/>
            <person name="Salcher M."/>
            <person name="Ghai R."/>
            <person name="Kavagutti S V."/>
        </authorList>
    </citation>
    <scope>NUCLEOTIDE SEQUENCE</scope>
</reference>
<accession>A0A6J5NL80</accession>
<evidence type="ECO:0000313" key="1">
    <source>
        <dbReference type="EMBL" id="CAB4157678.1"/>
    </source>
</evidence>
<gene>
    <name evidence="1" type="ORF">UFOVP691_39</name>
</gene>
<organism evidence="1">
    <name type="scientific">uncultured Caudovirales phage</name>
    <dbReference type="NCBI Taxonomy" id="2100421"/>
    <lineage>
        <taxon>Viruses</taxon>
        <taxon>Duplodnaviria</taxon>
        <taxon>Heunggongvirae</taxon>
        <taxon>Uroviricota</taxon>
        <taxon>Caudoviricetes</taxon>
        <taxon>Peduoviridae</taxon>
        <taxon>Maltschvirus</taxon>
        <taxon>Maltschvirus maltsch</taxon>
    </lineage>
</organism>
<proteinExistence type="predicted"/>